<dbReference type="PANTHER" id="PTHR48079:SF6">
    <property type="entry name" value="NAD(P)-BINDING DOMAIN-CONTAINING PROTEIN-RELATED"/>
    <property type="match status" value="1"/>
</dbReference>
<dbReference type="EMBL" id="JACHEB010000017">
    <property type="protein sequence ID" value="MBB5331740.1"/>
    <property type="molecule type" value="Genomic_DNA"/>
</dbReference>
<dbReference type="PANTHER" id="PTHR48079">
    <property type="entry name" value="PROTEIN YEEZ"/>
    <property type="match status" value="1"/>
</dbReference>
<dbReference type="InterPro" id="IPR036291">
    <property type="entry name" value="NAD(P)-bd_dom_sf"/>
</dbReference>
<evidence type="ECO:0000313" key="2">
    <source>
        <dbReference type="EMBL" id="MBB5331740.1"/>
    </source>
</evidence>
<dbReference type="Pfam" id="PF01370">
    <property type="entry name" value="Epimerase"/>
    <property type="match status" value="1"/>
</dbReference>
<evidence type="ECO:0000259" key="1">
    <source>
        <dbReference type="Pfam" id="PF01370"/>
    </source>
</evidence>
<keyword evidence="3" id="KW-1185">Reference proteome</keyword>
<name>A0A9X0QK57_9BACT</name>
<gene>
    <name evidence="2" type="ORF">HDF14_005389</name>
</gene>
<organism evidence="2 3">
    <name type="scientific">Tunturiibacter gelidiferens</name>
    <dbReference type="NCBI Taxonomy" id="3069689"/>
    <lineage>
        <taxon>Bacteria</taxon>
        <taxon>Pseudomonadati</taxon>
        <taxon>Acidobacteriota</taxon>
        <taxon>Terriglobia</taxon>
        <taxon>Terriglobales</taxon>
        <taxon>Acidobacteriaceae</taxon>
        <taxon>Tunturiibacter</taxon>
    </lineage>
</organism>
<protein>
    <submittedName>
        <fullName evidence="2">Nucleoside-diphosphate-sugar epimerase</fullName>
    </submittedName>
</protein>
<comment type="caution">
    <text evidence="2">The sequence shown here is derived from an EMBL/GenBank/DDBJ whole genome shotgun (WGS) entry which is preliminary data.</text>
</comment>
<dbReference type="SUPFAM" id="SSF51735">
    <property type="entry name" value="NAD(P)-binding Rossmann-fold domains"/>
    <property type="match status" value="1"/>
</dbReference>
<feature type="domain" description="NAD-dependent epimerase/dehydratase" evidence="1">
    <location>
        <begin position="4"/>
        <end position="214"/>
    </location>
</feature>
<dbReference type="GO" id="GO:0004029">
    <property type="term" value="F:aldehyde dehydrogenase (NAD+) activity"/>
    <property type="evidence" value="ECO:0007669"/>
    <property type="project" value="TreeGrafter"/>
</dbReference>
<reference evidence="2 3" key="1">
    <citation type="submission" date="2020-08" db="EMBL/GenBank/DDBJ databases">
        <title>Genomic Encyclopedia of Type Strains, Phase IV (KMG-V): Genome sequencing to study the core and pangenomes of soil and plant-associated prokaryotes.</title>
        <authorList>
            <person name="Whitman W."/>
        </authorList>
    </citation>
    <scope>NUCLEOTIDE SEQUENCE [LARGE SCALE GENOMIC DNA]</scope>
    <source>
        <strain evidence="2 3">X5P2</strain>
    </source>
</reference>
<dbReference type="RefSeq" id="WP_183981532.1">
    <property type="nucleotide sequence ID" value="NZ_JACHEB010000017.1"/>
</dbReference>
<dbReference type="InterPro" id="IPR051783">
    <property type="entry name" value="NAD(P)-dependent_oxidoreduct"/>
</dbReference>
<accession>A0A9X0QK57</accession>
<dbReference type="InterPro" id="IPR001509">
    <property type="entry name" value="Epimerase_deHydtase"/>
</dbReference>
<evidence type="ECO:0000313" key="3">
    <source>
        <dbReference type="Proteomes" id="UP000535182"/>
    </source>
</evidence>
<dbReference type="Proteomes" id="UP000535182">
    <property type="component" value="Unassembled WGS sequence"/>
</dbReference>
<dbReference type="GO" id="GO:0005737">
    <property type="term" value="C:cytoplasm"/>
    <property type="evidence" value="ECO:0007669"/>
    <property type="project" value="TreeGrafter"/>
</dbReference>
<dbReference type="Gene3D" id="3.40.50.720">
    <property type="entry name" value="NAD(P)-binding Rossmann-like Domain"/>
    <property type="match status" value="1"/>
</dbReference>
<proteinExistence type="predicted"/>
<sequence>MKFFLTGASGYIGGSVAQRLMELGHEVFGLVRSAQKAHQIQQLGIQPVIGTLGDAAVLAEAAHLADAVIHAANSDDRDSVETLLGALEGSGKLFIHVSGSSIVADEAMGEYANPVVFTEDTSFEPVPNRKHRVEINDLVRTAGIGRGIRTVVICPPMIYGQGLGLQKESDQIPKLTTFSQQVGAGVYFGKGLNRYSNVFISDLVDLFVLAIEKAPSGSFFFAENGEASFKEIAELVSVKLGFGGKTQSVPVEVVVAHFGEAARYGAAGNSRVQAINARRLGWTPRGPSLQDAIEHEL</sequence>
<dbReference type="AlphaFoldDB" id="A0A9X0QK57"/>